<keyword evidence="1" id="KW-0812">Transmembrane</keyword>
<evidence type="ECO:0000313" key="3">
    <source>
        <dbReference type="Proteomes" id="UP000215002"/>
    </source>
</evidence>
<protein>
    <submittedName>
        <fullName evidence="2">Uncharacterized protein</fullName>
    </submittedName>
</protein>
<sequence length="41" mass="4682">MFGQLSGSLSYIKNNKSYRIVIAFVFCSSYSYIIDPLNQTL</sequence>
<keyword evidence="1" id="KW-0472">Membrane</keyword>
<evidence type="ECO:0000313" key="2">
    <source>
        <dbReference type="EMBL" id="ASU33835.1"/>
    </source>
</evidence>
<dbReference type="AlphaFoldDB" id="A0A223NVD4"/>
<dbReference type="EMBL" id="CP022743">
    <property type="protein sequence ID" value="ASU33835.1"/>
    <property type="molecule type" value="Genomic_DNA"/>
</dbReference>
<keyword evidence="1" id="KW-1133">Transmembrane helix</keyword>
<dbReference type="Proteomes" id="UP000215002">
    <property type="component" value="Chromosome"/>
</dbReference>
<organism evidence="2 3">
    <name type="scientific">Mucilaginibacter xinganensis</name>
    <dbReference type="NCBI Taxonomy" id="1234841"/>
    <lineage>
        <taxon>Bacteria</taxon>
        <taxon>Pseudomonadati</taxon>
        <taxon>Bacteroidota</taxon>
        <taxon>Sphingobacteriia</taxon>
        <taxon>Sphingobacteriales</taxon>
        <taxon>Sphingobacteriaceae</taxon>
        <taxon>Mucilaginibacter</taxon>
    </lineage>
</organism>
<accession>A0A223NVD4</accession>
<name>A0A223NVD4_9SPHI</name>
<reference evidence="2 3" key="1">
    <citation type="submission" date="2017-08" db="EMBL/GenBank/DDBJ databases">
        <title>Complete genome sequence of Mucilaginibacter sp. strain BJC16-A31.</title>
        <authorList>
            <consortium name="Henan University of Science and Technology"/>
            <person name="You X."/>
        </authorList>
    </citation>
    <scope>NUCLEOTIDE SEQUENCE [LARGE SCALE GENOMIC DNA]</scope>
    <source>
        <strain evidence="2 3">BJC16-A31</strain>
    </source>
</reference>
<gene>
    <name evidence="2" type="ORF">MuYL_1939</name>
</gene>
<feature type="transmembrane region" description="Helical" evidence="1">
    <location>
        <begin position="17"/>
        <end position="34"/>
    </location>
</feature>
<evidence type="ECO:0000256" key="1">
    <source>
        <dbReference type="SAM" id="Phobius"/>
    </source>
</evidence>
<dbReference type="KEGG" id="muc:MuYL_1939"/>
<proteinExistence type="predicted"/>
<keyword evidence="3" id="KW-1185">Reference proteome</keyword>